<dbReference type="Proteomes" id="UP000078492">
    <property type="component" value="Unassembled WGS sequence"/>
</dbReference>
<proteinExistence type="predicted"/>
<dbReference type="STRING" id="471704.A0A151JNV4"/>
<reference evidence="2 3" key="1">
    <citation type="submission" date="2015-09" db="EMBL/GenBank/DDBJ databases">
        <title>Trachymyrmex cornetzi WGS genome.</title>
        <authorList>
            <person name="Nygaard S."/>
            <person name="Hu H."/>
            <person name="Boomsma J."/>
            <person name="Zhang G."/>
        </authorList>
    </citation>
    <scope>NUCLEOTIDE SEQUENCE [LARGE SCALE GENOMIC DNA]</scope>
    <source>
        <strain evidence="2">Tcor2-1</strain>
        <tissue evidence="2">Whole body</tissue>
    </source>
</reference>
<dbReference type="AlphaFoldDB" id="A0A151JNV4"/>
<evidence type="ECO:0000259" key="1">
    <source>
        <dbReference type="Pfam" id="PF21787"/>
    </source>
</evidence>
<name>A0A151JNV4_9HYME</name>
<evidence type="ECO:0000313" key="2">
    <source>
        <dbReference type="EMBL" id="KYN28362.1"/>
    </source>
</evidence>
<protein>
    <recommendedName>
        <fullName evidence="1">Transposable element P transposase-like RNase H domain-containing protein</fullName>
    </recommendedName>
</protein>
<dbReference type="Pfam" id="PF21787">
    <property type="entry name" value="TNP-like_RNaseH_N"/>
    <property type="match status" value="1"/>
</dbReference>
<evidence type="ECO:0000313" key="3">
    <source>
        <dbReference type="Proteomes" id="UP000078492"/>
    </source>
</evidence>
<sequence length="158" mass="18470">MELIRQGQPLPCLRTLQLKIENFKFTLGTTFEFLSNKKPYFESEKDLECGLIFDEMSITPKRSYNPSTASLIGNVTFPNHEGIATHAIVFMLVGICNRWKHIVGYHFTGNSFASKTLQEIIFQIIKKNWRNGLSCELYYVRHGVGKHWIMETIRYKYR</sequence>
<accession>A0A151JNV4</accession>
<keyword evidence="3" id="KW-1185">Reference proteome</keyword>
<dbReference type="InterPro" id="IPR048365">
    <property type="entry name" value="TNP-like_RNaseH_N"/>
</dbReference>
<dbReference type="EMBL" id="KQ978786">
    <property type="protein sequence ID" value="KYN28362.1"/>
    <property type="molecule type" value="Genomic_DNA"/>
</dbReference>
<organism evidence="2 3">
    <name type="scientific">Trachymyrmex cornetzi</name>
    <dbReference type="NCBI Taxonomy" id="471704"/>
    <lineage>
        <taxon>Eukaryota</taxon>
        <taxon>Metazoa</taxon>
        <taxon>Ecdysozoa</taxon>
        <taxon>Arthropoda</taxon>
        <taxon>Hexapoda</taxon>
        <taxon>Insecta</taxon>
        <taxon>Pterygota</taxon>
        <taxon>Neoptera</taxon>
        <taxon>Endopterygota</taxon>
        <taxon>Hymenoptera</taxon>
        <taxon>Apocrita</taxon>
        <taxon>Aculeata</taxon>
        <taxon>Formicoidea</taxon>
        <taxon>Formicidae</taxon>
        <taxon>Myrmicinae</taxon>
        <taxon>Trachymyrmex</taxon>
    </lineage>
</organism>
<gene>
    <name evidence="2" type="ORF">ALC57_02223</name>
</gene>
<feature type="domain" description="Transposable element P transposase-like RNase H" evidence="1">
    <location>
        <begin position="30"/>
        <end position="134"/>
    </location>
</feature>